<dbReference type="GeneID" id="38666543"/>
<dbReference type="AlphaFoldDB" id="A0A348B388"/>
<dbReference type="EMBL" id="AP018553">
    <property type="protein sequence ID" value="BBD72640.1"/>
    <property type="molecule type" value="Genomic_DNA"/>
</dbReference>
<dbReference type="Pfam" id="PF18533">
    <property type="entry name" value="DUF5622"/>
    <property type="match status" value="1"/>
</dbReference>
<evidence type="ECO:0000313" key="3">
    <source>
        <dbReference type="EMBL" id="GGT95784.1"/>
    </source>
</evidence>
<reference evidence="4" key="2">
    <citation type="submission" date="2018-04" db="EMBL/GenBank/DDBJ databases">
        <title>Complete genome sequence of Sulfodiicoccus acidiphilus strain HS-1.</title>
        <authorList>
            <person name="Sakai H.D."/>
            <person name="Kurosawa N."/>
        </authorList>
    </citation>
    <scope>NUCLEOTIDE SEQUENCE [LARGE SCALE GENOMIC DNA]</scope>
    <source>
        <strain evidence="4">HS-1</strain>
    </source>
</reference>
<sequence>MSTKHGKYIYVETGERDYVKIRVLKGREKETEKYVMTSVRVNRVPRGAQRVSKESLPAEVKALL</sequence>
<organism evidence="2 4">
    <name type="scientific">Sulfodiicoccus acidiphilus</name>
    <dbReference type="NCBI Taxonomy" id="1670455"/>
    <lineage>
        <taxon>Archaea</taxon>
        <taxon>Thermoproteota</taxon>
        <taxon>Thermoprotei</taxon>
        <taxon>Sulfolobales</taxon>
        <taxon>Sulfolobaceae</taxon>
        <taxon>Sulfodiicoccus</taxon>
    </lineage>
</organism>
<reference evidence="3" key="4">
    <citation type="submission" date="2020-09" db="EMBL/GenBank/DDBJ databases">
        <authorList>
            <person name="Sun Q."/>
            <person name="Ohkuma M."/>
        </authorList>
    </citation>
    <scope>NUCLEOTIDE SEQUENCE</scope>
    <source>
        <strain evidence="3">JCM 31740</strain>
    </source>
</reference>
<dbReference type="InterPro" id="IPR041043">
    <property type="entry name" value="DUF5622"/>
</dbReference>
<proteinExistence type="predicted"/>
<evidence type="ECO:0000313" key="4">
    <source>
        <dbReference type="Proteomes" id="UP000276741"/>
    </source>
</evidence>
<dbReference type="Proteomes" id="UP000616143">
    <property type="component" value="Unassembled WGS sequence"/>
</dbReference>
<reference evidence="2" key="3">
    <citation type="journal article" date="2019" name="BMC Res. Notes">
        <title>Complete genome sequence of the Sulfodiicoccus acidiphilus strain HS-1T, the first crenarchaeon that lacks polB3, isolated from an acidic hot spring in Ohwaku-dani, Hakone, Japan.</title>
        <authorList>
            <person name="Sakai H.D."/>
            <person name="Kurosawa N."/>
        </authorList>
    </citation>
    <scope>NUCLEOTIDE SEQUENCE</scope>
    <source>
        <strain evidence="2">HS-1</strain>
    </source>
</reference>
<feature type="domain" description="DUF5622" evidence="1">
    <location>
        <begin position="4"/>
        <end position="63"/>
    </location>
</feature>
<dbReference type="RefSeq" id="WP_126449907.1">
    <property type="nucleotide sequence ID" value="NZ_AP018553.1"/>
</dbReference>
<dbReference type="Gene3D" id="3.30.160.830">
    <property type="match status" value="1"/>
</dbReference>
<dbReference type="Proteomes" id="UP000276741">
    <property type="component" value="Chromosome"/>
</dbReference>
<dbReference type="OrthoDB" id="39186at2157"/>
<gene>
    <name evidence="3" type="ORF">GCM10007116_11750</name>
    <name evidence="2" type="ORF">HS1genome_1029</name>
</gene>
<name>A0A348B388_9CREN</name>
<evidence type="ECO:0000259" key="1">
    <source>
        <dbReference type="Pfam" id="PF18533"/>
    </source>
</evidence>
<dbReference type="EMBL" id="BMQS01000009">
    <property type="protein sequence ID" value="GGT95784.1"/>
    <property type="molecule type" value="Genomic_DNA"/>
</dbReference>
<keyword evidence="4" id="KW-1185">Reference proteome</keyword>
<dbReference type="KEGG" id="sacd:HS1genome_1029"/>
<reference evidence="3" key="1">
    <citation type="journal article" date="2014" name="Int. J. Syst. Evol. Microbiol.">
        <title>Complete genome sequence of Corynebacterium casei LMG S-19264T (=DSM 44701T), isolated from a smear-ripened cheese.</title>
        <authorList>
            <consortium name="US DOE Joint Genome Institute (JGI-PGF)"/>
            <person name="Walter F."/>
            <person name="Albersmeier A."/>
            <person name="Kalinowski J."/>
            <person name="Ruckert C."/>
        </authorList>
    </citation>
    <scope>NUCLEOTIDE SEQUENCE</scope>
    <source>
        <strain evidence="3">JCM 31740</strain>
    </source>
</reference>
<protein>
    <recommendedName>
        <fullName evidence="1">DUF5622 domain-containing protein</fullName>
    </recommendedName>
</protein>
<accession>A0A348B388</accession>
<evidence type="ECO:0000313" key="2">
    <source>
        <dbReference type="EMBL" id="BBD72640.1"/>
    </source>
</evidence>